<dbReference type="Pfam" id="PF07336">
    <property type="entry name" value="ABATE"/>
    <property type="match status" value="1"/>
</dbReference>
<proteinExistence type="predicted"/>
<evidence type="ECO:0000313" key="3">
    <source>
        <dbReference type="Proteomes" id="UP001596540"/>
    </source>
</evidence>
<feature type="domain" description="Zinc finger CGNR" evidence="1">
    <location>
        <begin position="155"/>
        <end position="198"/>
    </location>
</feature>
<protein>
    <submittedName>
        <fullName evidence="2">CGNR zinc finger domain-containing protein</fullName>
    </submittedName>
</protein>
<dbReference type="EMBL" id="JBHTBH010000015">
    <property type="protein sequence ID" value="MFC7330984.1"/>
    <property type="molecule type" value="Genomic_DNA"/>
</dbReference>
<dbReference type="InterPro" id="IPR023286">
    <property type="entry name" value="ABATE_dom_sf"/>
</dbReference>
<evidence type="ECO:0000259" key="1">
    <source>
        <dbReference type="Pfam" id="PF11706"/>
    </source>
</evidence>
<comment type="caution">
    <text evidence="2">The sequence shown here is derived from an EMBL/GenBank/DDBJ whole genome shotgun (WGS) entry which is preliminary data.</text>
</comment>
<dbReference type="RefSeq" id="WP_379873624.1">
    <property type="nucleotide sequence ID" value="NZ_JBHTBH010000015.1"/>
</dbReference>
<sequence>MSGEGRLLTGPAGERYRFDPGGFWLELLVTGGPGAHRRHEILHTPDDLAAWLVDSRLAAIAPLAAGDLRIKPMELHDIKRFRDSMWTVARDLAHGRRPVPGALALINDGAAASPRPRIDPATGARAWHTPLSGVQVLGAAAREAIDLITGPAATRVRECAAPDCHLVFLDTSRPGNRRWCSMERCGNRRKVHAYRSRRQAG</sequence>
<reference evidence="3" key="1">
    <citation type="journal article" date="2019" name="Int. J. Syst. Evol. Microbiol.">
        <title>The Global Catalogue of Microorganisms (GCM) 10K type strain sequencing project: providing services to taxonomists for standard genome sequencing and annotation.</title>
        <authorList>
            <consortium name="The Broad Institute Genomics Platform"/>
            <consortium name="The Broad Institute Genome Sequencing Center for Infectious Disease"/>
            <person name="Wu L."/>
            <person name="Ma J."/>
        </authorList>
    </citation>
    <scope>NUCLEOTIDE SEQUENCE [LARGE SCALE GENOMIC DNA]</scope>
    <source>
        <strain evidence="3">CGMCC 4.7382</strain>
    </source>
</reference>
<dbReference type="InterPro" id="IPR021005">
    <property type="entry name" value="Znf_CGNR"/>
</dbReference>
<dbReference type="Proteomes" id="UP001596540">
    <property type="component" value="Unassembled WGS sequence"/>
</dbReference>
<dbReference type="Gene3D" id="1.10.3300.10">
    <property type="entry name" value="Jann2411-like domain"/>
    <property type="match status" value="1"/>
</dbReference>
<name>A0ABW2KNH0_9ACTN</name>
<accession>A0ABW2KNH0</accession>
<gene>
    <name evidence="2" type="ORF">ACFQRF_24925</name>
</gene>
<organism evidence="2 3">
    <name type="scientific">Marinactinospora rubrisoli</name>
    <dbReference type="NCBI Taxonomy" id="2715399"/>
    <lineage>
        <taxon>Bacteria</taxon>
        <taxon>Bacillati</taxon>
        <taxon>Actinomycetota</taxon>
        <taxon>Actinomycetes</taxon>
        <taxon>Streptosporangiales</taxon>
        <taxon>Nocardiopsidaceae</taxon>
        <taxon>Marinactinospora</taxon>
    </lineage>
</organism>
<dbReference type="PANTHER" id="PTHR35525">
    <property type="entry name" value="BLL6575 PROTEIN"/>
    <property type="match status" value="1"/>
</dbReference>
<keyword evidence="3" id="KW-1185">Reference proteome</keyword>
<dbReference type="SUPFAM" id="SSF160904">
    <property type="entry name" value="Jann2411-like"/>
    <property type="match status" value="1"/>
</dbReference>
<evidence type="ECO:0000313" key="2">
    <source>
        <dbReference type="EMBL" id="MFC7330984.1"/>
    </source>
</evidence>
<dbReference type="Pfam" id="PF11706">
    <property type="entry name" value="zf-CGNR"/>
    <property type="match status" value="1"/>
</dbReference>
<dbReference type="PANTHER" id="PTHR35525:SF3">
    <property type="entry name" value="BLL6575 PROTEIN"/>
    <property type="match status" value="1"/>
</dbReference>
<dbReference type="InterPro" id="IPR010852">
    <property type="entry name" value="ABATE"/>
</dbReference>